<protein>
    <recommendedName>
        <fullName evidence="13">DNA topoisomerase 2</fullName>
        <ecNumber evidence="13">5.6.2.2</ecNumber>
    </recommendedName>
</protein>
<dbReference type="GO" id="GO:0046872">
    <property type="term" value="F:metal ion binding"/>
    <property type="evidence" value="ECO:0007669"/>
    <property type="project" value="UniProtKB-KW"/>
</dbReference>
<dbReference type="FunFam" id="1.10.268.10:FF:000006">
    <property type="entry name" value="DNA topoisomerase 2"/>
    <property type="match status" value="1"/>
</dbReference>
<dbReference type="InterPro" id="IPR002205">
    <property type="entry name" value="Topo_IIA_dom_A"/>
</dbReference>
<dbReference type="PRINTS" id="PR00418">
    <property type="entry name" value="TPI2FAMILY"/>
</dbReference>
<dbReference type="Pfam" id="PF02518">
    <property type="entry name" value="HATPase_c"/>
    <property type="match status" value="1"/>
</dbReference>
<dbReference type="InterPro" id="IPR013758">
    <property type="entry name" value="Topo_IIA_A/C_ab"/>
</dbReference>
<evidence type="ECO:0000256" key="3">
    <source>
        <dbReference type="ARBA" id="ARBA00001946"/>
    </source>
</evidence>
<dbReference type="Proteomes" id="UP001642360">
    <property type="component" value="Unassembled WGS sequence"/>
</dbReference>
<dbReference type="InterPro" id="IPR003594">
    <property type="entry name" value="HATPase_dom"/>
</dbReference>
<reference evidence="17 18" key="1">
    <citation type="submission" date="2024-02" db="EMBL/GenBank/DDBJ databases">
        <authorList>
            <person name="Vignale AGUSTIN F."/>
            <person name="Sosa J E."/>
            <person name="Modenutti C."/>
        </authorList>
    </citation>
    <scope>NUCLEOTIDE SEQUENCE [LARGE SCALE GENOMIC DNA]</scope>
</reference>
<comment type="similarity">
    <text evidence="4 13">Belongs to the type II topoisomerase family.</text>
</comment>
<feature type="compositionally biased region" description="Basic residues" evidence="14">
    <location>
        <begin position="1230"/>
        <end position="1247"/>
    </location>
</feature>
<dbReference type="InterPro" id="IPR013760">
    <property type="entry name" value="Topo_IIA-like_dom_sf"/>
</dbReference>
<comment type="subunit">
    <text evidence="13">Homodimer.</text>
</comment>
<comment type="caution">
    <text evidence="17">The sequence shown here is derived from an EMBL/GenBank/DDBJ whole genome shotgun (WGS) entry which is preliminary data.</text>
</comment>
<evidence type="ECO:0000259" key="15">
    <source>
        <dbReference type="PROSITE" id="PS50880"/>
    </source>
</evidence>
<evidence type="ECO:0000256" key="7">
    <source>
        <dbReference type="ARBA" id="ARBA00022840"/>
    </source>
</evidence>
<dbReference type="Gene3D" id="3.30.565.10">
    <property type="entry name" value="Histidine kinase-like ATPase, C-terminal domain"/>
    <property type="match status" value="1"/>
</dbReference>
<dbReference type="InterPro" id="IPR031660">
    <property type="entry name" value="TOPRIM_C"/>
</dbReference>
<dbReference type="GO" id="GO:0003918">
    <property type="term" value="F:DNA topoisomerase type II (double strand cut, ATP-hydrolyzing) activity"/>
    <property type="evidence" value="ECO:0007669"/>
    <property type="project" value="UniProtKB-UniRule"/>
</dbReference>
<organism evidence="17 18">
    <name type="scientific">Ilex paraguariensis</name>
    <name type="common">yerba mate</name>
    <dbReference type="NCBI Taxonomy" id="185542"/>
    <lineage>
        <taxon>Eukaryota</taxon>
        <taxon>Viridiplantae</taxon>
        <taxon>Streptophyta</taxon>
        <taxon>Embryophyta</taxon>
        <taxon>Tracheophyta</taxon>
        <taxon>Spermatophyta</taxon>
        <taxon>Magnoliopsida</taxon>
        <taxon>eudicotyledons</taxon>
        <taxon>Gunneridae</taxon>
        <taxon>Pentapetalae</taxon>
        <taxon>asterids</taxon>
        <taxon>campanulids</taxon>
        <taxon>Aquifoliales</taxon>
        <taxon>Aquifoliaceae</taxon>
        <taxon>Ilex</taxon>
    </lineage>
</organism>
<dbReference type="PANTHER" id="PTHR10169">
    <property type="entry name" value="DNA TOPOISOMERASE/GYRASE"/>
    <property type="match status" value="1"/>
</dbReference>
<dbReference type="Gene3D" id="3.30.1490.30">
    <property type="match status" value="1"/>
</dbReference>
<dbReference type="InterPro" id="IPR018522">
    <property type="entry name" value="TopoIIA_CS"/>
</dbReference>
<evidence type="ECO:0000256" key="12">
    <source>
        <dbReference type="PROSITE-ProRule" id="PRU01384"/>
    </source>
</evidence>
<feature type="compositionally biased region" description="Basic and acidic residues" evidence="14">
    <location>
        <begin position="1163"/>
        <end position="1174"/>
    </location>
</feature>
<evidence type="ECO:0000256" key="5">
    <source>
        <dbReference type="ARBA" id="ARBA00022723"/>
    </source>
</evidence>
<dbReference type="Gene3D" id="3.90.199.10">
    <property type="entry name" value="Topoisomerase II, domain 5"/>
    <property type="match status" value="1"/>
</dbReference>
<dbReference type="SMART" id="SM00433">
    <property type="entry name" value="TOP2c"/>
    <property type="match status" value="1"/>
</dbReference>
<dbReference type="Pfam" id="PF16898">
    <property type="entry name" value="TOPRIM_C"/>
    <property type="match status" value="1"/>
</dbReference>
<dbReference type="FunFam" id="3.30.1360.40:FF:000003">
    <property type="entry name" value="DNA topoisomerase 2"/>
    <property type="match status" value="1"/>
</dbReference>
<name>A0ABC8TGV8_9AQUA</name>
<dbReference type="InterPro" id="IPR014721">
    <property type="entry name" value="Ribsml_uS5_D2-typ_fold_subgr"/>
</dbReference>
<evidence type="ECO:0000313" key="18">
    <source>
        <dbReference type="Proteomes" id="UP001642360"/>
    </source>
</evidence>
<dbReference type="SUPFAM" id="SSF54211">
    <property type="entry name" value="Ribosomal protein S5 domain 2-like"/>
    <property type="match status" value="1"/>
</dbReference>
<dbReference type="PROSITE" id="PS50880">
    <property type="entry name" value="TOPRIM"/>
    <property type="match status" value="1"/>
</dbReference>
<dbReference type="SMART" id="SM00434">
    <property type="entry name" value="TOP4c"/>
    <property type="match status" value="1"/>
</dbReference>
<dbReference type="Gene3D" id="3.30.230.10">
    <property type="match status" value="1"/>
</dbReference>
<evidence type="ECO:0000256" key="13">
    <source>
        <dbReference type="RuleBase" id="RU362094"/>
    </source>
</evidence>
<dbReference type="PANTHER" id="PTHR10169:SF38">
    <property type="entry name" value="DNA TOPOISOMERASE 2"/>
    <property type="match status" value="1"/>
</dbReference>
<dbReference type="PROSITE" id="PS52040">
    <property type="entry name" value="TOPO_IIA"/>
    <property type="match status" value="1"/>
</dbReference>
<dbReference type="CDD" id="cd00187">
    <property type="entry name" value="TOP4c"/>
    <property type="match status" value="1"/>
</dbReference>
<keyword evidence="11 12" id="KW-0413">Isomerase</keyword>
<dbReference type="Gene3D" id="1.10.268.10">
    <property type="entry name" value="Topoisomerase, domain 3"/>
    <property type="match status" value="1"/>
</dbReference>
<keyword evidence="6 13" id="KW-0547">Nucleotide-binding</keyword>
<dbReference type="InterPro" id="IPR036890">
    <property type="entry name" value="HATPase_C_sf"/>
</dbReference>
<sequence length="1489" mass="167794">MAIDKKLPLQTSNNANISTTGKTIEETYQKKTQLEHILLRPDTYIGSIEKHTQTLWVYENNEMVHRPISYVPGLYKIFDEILVNAADNKQRDPSMDSLKVVIDIEQNLVSVYNNGDGVPVEIHQEEKVYVPELIFGHLLTSSNYNDSEKKTTGGRNGYGAKLTNIFSTEFVIETADGKRQKKYKQVFSNNMGKKSEPIITKCKENENWTKVSFRPDLAKFNMTHLEDDVVALMRKRVIDLAGCLGKTVKVELNGQRVPVKSFLDYVNLYLQSASKNKPDSLPRIVEKVNERWEICVSLSEGQFQQVSFVNGISTIKGGTHVDYVTNQITNHVMSIVNKKNKNANMKAHSVKNYLWVFVNALIDNPAFDSQTKETLTLRQSSFGSNCELSQEFLKKVAKSGVVENLLSWADFKQSKDLKKTDGAKRQRITGITKLEDANDAGGKNSDKCTLILTEGDSAKALAMAGISVVGRNYYGVFPLRGKLLNVREANHKQIMDNAEIQNIKQILGLQHGKAYDSVKSLRYGHLMIMTDQDHDGSHIKGLLINFIHSFWPSLLKIPTFLVEFVTPIVKATNKNGRVLSFYSMPEYESWKESLGGNASSWSIKYYKGLGTSTSKEGKEYFNDLGKHKKDFVWADEQDGDAIELAFSKKKIEARKNWLRQFEPGTYLDQKQKLIKYSDFVNKELILFSMADLQRSIPSMVDGLKPGQRKILFCSFKRNFVKEAKVAQFSGYVSEHSAYHHGEQSLAGTIIGMAQDFVGSNNINLFQPNGQFGTRHQGGKDHASARYLYTRLSPITRFLFPKDDDILLDYLNEDGQSIEPTWYMPTIPTVLINGSEGIGTGWSSYIPNYNPRDIIANVRHLLNGEPMEPMYPWYRGFRGTIEQTATKEAGVSYTASGIMEEINETTLRITELPIRKWTLDYKEFLESIMVGNDKIKDPFIKDYREHNDDTTVHFEVILSEENLILAKQEGLLKKFKLTTTISTTNMHLFDSKGVIKKYDTPELILEEFCHLRLEFYEKRKKVLLDNLEMELLKLDNKVRFILGVVEGKIIVSNRKRVDLFLELKEKGFTPFPKKTKTVEAVVAGATDDVEETEENSEVTSKGIRASDYEYLLSMAIGTLTLEKVQELCADRDKLNKEVDDLKKATPKSLWTKDLDALERALDDQDKSDAQLEEARKKMKSRVMSEAGLKDLKQAPKNARKNNKKASNSESIEPLKTSAESGRETDIVPKVVKPKGKQGSKKAPAKKGKPSLVPEDDDDDEILELKERLAAYNLESSPDHSEAMGTELPPEIQNRKKETSRRAVAQKKPLLTVTEISDDGSGNDNDENDMSDDDFDLEEAIAPEETKKRGKKATKNVKVAKPPAAAKKRGQATTQQPQLRGQKLITEVLKPAENSGISPEKKVRKMRASPFNKKSGSVLGLIGKKDEEKVSAGSEKEMGSASSSDSIEEMSEVMAPRARTMRANRGKATYVVSDSESDQATDDSDFNEDED</sequence>
<feature type="compositionally biased region" description="Basic and acidic residues" evidence="14">
    <location>
        <begin position="1421"/>
        <end position="1436"/>
    </location>
</feature>
<proteinExistence type="inferred from homology"/>
<dbReference type="CDD" id="cd03365">
    <property type="entry name" value="TOPRIM_TopoIIA"/>
    <property type="match status" value="1"/>
</dbReference>
<dbReference type="InterPro" id="IPR006171">
    <property type="entry name" value="TOPRIM_dom"/>
</dbReference>
<dbReference type="CDD" id="cd03481">
    <property type="entry name" value="TopoIIA_Trans_ScTopoIIA"/>
    <property type="match status" value="1"/>
</dbReference>
<dbReference type="Pfam" id="PF00204">
    <property type="entry name" value="DNA_gyraseB"/>
    <property type="match status" value="1"/>
</dbReference>
<dbReference type="FunFam" id="3.30.565.10:FF:000004">
    <property type="entry name" value="DNA topoisomerase 2"/>
    <property type="match status" value="1"/>
</dbReference>
<dbReference type="SUPFAM" id="SSF56719">
    <property type="entry name" value="Type II DNA topoisomerase"/>
    <property type="match status" value="1"/>
</dbReference>
<evidence type="ECO:0000256" key="10">
    <source>
        <dbReference type="ARBA" id="ARBA00023125"/>
    </source>
</evidence>
<comment type="catalytic activity">
    <reaction evidence="1 12 13">
        <text>ATP-dependent breakage, passage and rejoining of double-stranded DNA.</text>
        <dbReference type="EC" id="5.6.2.2"/>
    </reaction>
</comment>
<dbReference type="InterPro" id="IPR001154">
    <property type="entry name" value="TopoII_euk"/>
</dbReference>
<evidence type="ECO:0000256" key="9">
    <source>
        <dbReference type="ARBA" id="ARBA00023029"/>
    </source>
</evidence>
<dbReference type="GO" id="GO:0005524">
    <property type="term" value="F:ATP binding"/>
    <property type="evidence" value="ECO:0007669"/>
    <property type="project" value="UniProtKB-UniRule"/>
</dbReference>
<evidence type="ECO:0000256" key="1">
    <source>
        <dbReference type="ARBA" id="ARBA00000185"/>
    </source>
</evidence>
<dbReference type="InterPro" id="IPR013759">
    <property type="entry name" value="Topo_IIA_B_C"/>
</dbReference>
<keyword evidence="10 12" id="KW-0238">DNA-binding</keyword>
<dbReference type="PROSITE" id="PS00177">
    <property type="entry name" value="TOPOISOMERASE_II"/>
    <property type="match status" value="1"/>
</dbReference>
<dbReference type="FunFam" id="3.30.230.10:FF:000008">
    <property type="entry name" value="DNA topoisomerase 2"/>
    <property type="match status" value="1"/>
</dbReference>
<evidence type="ECO:0000256" key="4">
    <source>
        <dbReference type="ARBA" id="ARBA00011080"/>
    </source>
</evidence>
<dbReference type="InterPro" id="IPR050634">
    <property type="entry name" value="DNA_Topoisomerase_II"/>
</dbReference>
<dbReference type="Pfam" id="PF01751">
    <property type="entry name" value="Toprim"/>
    <property type="match status" value="1"/>
</dbReference>
<feature type="region of interest" description="Disordered" evidence="14">
    <location>
        <begin position="1163"/>
        <end position="1489"/>
    </location>
</feature>
<dbReference type="EMBL" id="CAUOFW020005136">
    <property type="protein sequence ID" value="CAK9168692.1"/>
    <property type="molecule type" value="Genomic_DNA"/>
</dbReference>
<dbReference type="InterPro" id="IPR034157">
    <property type="entry name" value="TOPRIM_TopoII"/>
</dbReference>
<dbReference type="FunFam" id="3.90.199.10:FF:000002">
    <property type="entry name" value="DNA topoisomerase 2"/>
    <property type="match status" value="1"/>
</dbReference>
<feature type="compositionally biased region" description="Low complexity" evidence="14">
    <location>
        <begin position="1354"/>
        <end position="1363"/>
    </location>
</feature>
<dbReference type="Gene3D" id="3.40.50.670">
    <property type="match status" value="1"/>
</dbReference>
<dbReference type="EC" id="5.6.2.2" evidence="13"/>
<feature type="compositionally biased region" description="Acidic residues" evidence="14">
    <location>
        <begin position="1473"/>
        <end position="1489"/>
    </location>
</feature>
<keyword evidence="8" id="KW-0460">Magnesium</keyword>
<dbReference type="InterPro" id="IPR013506">
    <property type="entry name" value="Topo_IIA_bsu_dom2"/>
</dbReference>
<gene>
    <name evidence="17" type="ORF">ILEXP_LOCUS38102</name>
</gene>
<dbReference type="Pfam" id="PF00521">
    <property type="entry name" value="DNA_topoisoIV"/>
    <property type="match status" value="1"/>
</dbReference>
<evidence type="ECO:0000256" key="2">
    <source>
        <dbReference type="ARBA" id="ARBA00001913"/>
    </source>
</evidence>
<keyword evidence="18" id="KW-1185">Reference proteome</keyword>
<feature type="active site" description="O-(5'-phospho-DNA)-tyrosine intermediate" evidence="12">
    <location>
        <position position="786"/>
    </location>
</feature>
<dbReference type="SUPFAM" id="SSF55874">
    <property type="entry name" value="ATPase domain of HSP90 chaperone/DNA topoisomerase II/histidine kinase"/>
    <property type="match status" value="1"/>
</dbReference>
<evidence type="ECO:0000259" key="16">
    <source>
        <dbReference type="PROSITE" id="PS52040"/>
    </source>
</evidence>
<comment type="cofactor">
    <cofactor evidence="2">
        <name>Ca(2+)</name>
        <dbReference type="ChEBI" id="CHEBI:29108"/>
    </cofactor>
</comment>
<accession>A0ABC8TGV8</accession>
<keyword evidence="7 13" id="KW-0067">ATP-binding</keyword>
<feature type="domain" description="Topo IIA-type catalytic" evidence="16">
    <location>
        <begin position="696"/>
        <end position="1153"/>
    </location>
</feature>
<dbReference type="Gene3D" id="3.30.1360.40">
    <property type="match status" value="1"/>
</dbReference>
<dbReference type="InterPro" id="IPR020568">
    <property type="entry name" value="Ribosomal_Su5_D2-typ_SF"/>
</dbReference>
<feature type="domain" description="Toprim" evidence="15">
    <location>
        <begin position="448"/>
        <end position="562"/>
    </location>
</feature>
<dbReference type="PRINTS" id="PR01158">
    <property type="entry name" value="TOPISMRASEII"/>
</dbReference>
<keyword evidence="5" id="KW-0479">Metal-binding</keyword>
<evidence type="ECO:0000256" key="6">
    <source>
        <dbReference type="ARBA" id="ARBA00022741"/>
    </source>
</evidence>
<dbReference type="CDD" id="cd16930">
    <property type="entry name" value="HATPase_TopII-like"/>
    <property type="match status" value="1"/>
</dbReference>
<dbReference type="FunFam" id="3.30.1490.30:FF:000001">
    <property type="entry name" value="DNA topoisomerase 2"/>
    <property type="match status" value="1"/>
</dbReference>
<comment type="function">
    <text evidence="13">Control of topological states of DNA by transient breakage and subsequent rejoining of DNA strands. Topoisomerase II makes double-strand breaks.</text>
</comment>
<feature type="compositionally biased region" description="Acidic residues" evidence="14">
    <location>
        <begin position="1322"/>
        <end position="1340"/>
    </location>
</feature>
<dbReference type="GO" id="GO:0003677">
    <property type="term" value="F:DNA binding"/>
    <property type="evidence" value="ECO:0007669"/>
    <property type="project" value="UniProtKB-UniRule"/>
</dbReference>
<dbReference type="GO" id="GO:0006265">
    <property type="term" value="P:DNA topological change"/>
    <property type="evidence" value="ECO:0007669"/>
    <property type="project" value="UniProtKB-UniRule"/>
</dbReference>
<dbReference type="InterPro" id="IPR001241">
    <property type="entry name" value="Topo_IIA"/>
</dbReference>
<dbReference type="InterPro" id="IPR013757">
    <property type="entry name" value="Topo_IIA_A_a_sf"/>
</dbReference>
<evidence type="ECO:0000256" key="11">
    <source>
        <dbReference type="ARBA" id="ARBA00023235"/>
    </source>
</evidence>
<evidence type="ECO:0000256" key="14">
    <source>
        <dbReference type="SAM" id="MobiDB-lite"/>
    </source>
</evidence>
<dbReference type="FunFam" id="3.40.50.670:FF:000001">
    <property type="entry name" value="DNA topoisomerase 2"/>
    <property type="match status" value="2"/>
</dbReference>
<evidence type="ECO:0000313" key="17">
    <source>
        <dbReference type="EMBL" id="CAK9168692.1"/>
    </source>
</evidence>
<keyword evidence="9 12" id="KW-0799">Topoisomerase</keyword>
<evidence type="ECO:0000256" key="8">
    <source>
        <dbReference type="ARBA" id="ARBA00022842"/>
    </source>
</evidence>
<comment type="cofactor">
    <cofactor evidence="3">
        <name>Mg(2+)</name>
        <dbReference type="ChEBI" id="CHEBI:18420"/>
    </cofactor>
</comment>